<accession>A0ABM1FC08</accession>
<feature type="region of interest" description="Disordered" evidence="1">
    <location>
        <begin position="1"/>
        <end position="41"/>
    </location>
</feature>
<evidence type="ECO:0000313" key="3">
    <source>
        <dbReference type="RefSeq" id="XP_014681979.1"/>
    </source>
</evidence>
<keyword evidence="2" id="KW-1185">Reference proteome</keyword>
<feature type="compositionally biased region" description="Acidic residues" evidence="1">
    <location>
        <begin position="69"/>
        <end position="81"/>
    </location>
</feature>
<evidence type="ECO:0000313" key="2">
    <source>
        <dbReference type="Proteomes" id="UP000695022"/>
    </source>
</evidence>
<feature type="compositionally biased region" description="Polar residues" evidence="1">
    <location>
        <begin position="106"/>
        <end position="118"/>
    </location>
</feature>
<proteinExistence type="predicted"/>
<sequence>MQRAPQLQQDNIDRRGEVGKQNSEHAKQGGGGNAAPQPIGRALFDTADGIFDLEGLEEDMVLDHRAFYESEDDLETPETTDDSSNSSSVTEHDHSSAAVNMYGGRPSQSSYQVAQSLPINMPLETQHHQHTAAPTGGDRAVSHSGVPSIER</sequence>
<dbReference type="Proteomes" id="UP000695022">
    <property type="component" value="Unplaced"/>
</dbReference>
<reference evidence="3" key="1">
    <citation type="submission" date="2025-08" db="UniProtKB">
        <authorList>
            <consortium name="RefSeq"/>
        </authorList>
    </citation>
    <scope>IDENTIFICATION</scope>
</reference>
<feature type="region of interest" description="Disordered" evidence="1">
    <location>
        <begin position="67"/>
        <end position="151"/>
    </location>
</feature>
<name>A0ABM1FC08_PRICU</name>
<organism evidence="2 3">
    <name type="scientific">Priapulus caudatus</name>
    <name type="common">Priapulid worm</name>
    <dbReference type="NCBI Taxonomy" id="37621"/>
    <lineage>
        <taxon>Eukaryota</taxon>
        <taxon>Metazoa</taxon>
        <taxon>Ecdysozoa</taxon>
        <taxon>Scalidophora</taxon>
        <taxon>Priapulida</taxon>
        <taxon>Priapulimorpha</taxon>
        <taxon>Priapulimorphida</taxon>
        <taxon>Priapulidae</taxon>
        <taxon>Priapulus</taxon>
    </lineage>
</organism>
<feature type="compositionally biased region" description="Polar residues" evidence="1">
    <location>
        <begin position="1"/>
        <end position="10"/>
    </location>
</feature>
<dbReference type="RefSeq" id="XP_014681979.1">
    <property type="nucleotide sequence ID" value="XM_014826493.1"/>
</dbReference>
<dbReference type="GeneID" id="106821610"/>
<protein>
    <submittedName>
        <fullName evidence="3">Uncharacterized protein LOC106821610</fullName>
    </submittedName>
</protein>
<feature type="compositionally biased region" description="Basic and acidic residues" evidence="1">
    <location>
        <begin position="11"/>
        <end position="27"/>
    </location>
</feature>
<evidence type="ECO:0000256" key="1">
    <source>
        <dbReference type="SAM" id="MobiDB-lite"/>
    </source>
</evidence>
<gene>
    <name evidence="3" type="primary">LOC106821610</name>
</gene>